<dbReference type="SMART" id="SM00248">
    <property type="entry name" value="ANK"/>
    <property type="match status" value="3"/>
</dbReference>
<dbReference type="Proteomes" id="UP000552709">
    <property type="component" value="Unassembled WGS sequence"/>
</dbReference>
<evidence type="ECO:0000313" key="2">
    <source>
        <dbReference type="Proteomes" id="UP000552709"/>
    </source>
</evidence>
<dbReference type="InterPro" id="IPR036770">
    <property type="entry name" value="Ankyrin_rpt-contain_sf"/>
</dbReference>
<dbReference type="Gene3D" id="1.25.40.20">
    <property type="entry name" value="Ankyrin repeat-containing domain"/>
    <property type="match status" value="1"/>
</dbReference>
<dbReference type="Pfam" id="PF12796">
    <property type="entry name" value="Ank_2"/>
    <property type="match status" value="1"/>
</dbReference>
<accession>A0A7W8K2L5</accession>
<proteinExistence type="predicted"/>
<dbReference type="RefSeq" id="WP_184138014.1">
    <property type="nucleotide sequence ID" value="NZ_JACHFL010000028.1"/>
</dbReference>
<name>A0A7W8K2L5_9DEIO</name>
<sequence length="167" mass="18154">MDIGTAIDNDRIDEIDKALSNHSLSEAEKSFGLSEAITQHKFNIAKLFLLHGANPNIETDEPRSYPAILRASEGTNVDMMKAILGHGGDPNCVFFGGGTPLITALETISLSEGKNNLEMIEVLLDAGAYIHYRWIEAGGITPIDLADTMESKVVRDYLISYKESAIG</sequence>
<organism evidence="1 2">
    <name type="scientific">Deinococcus humi</name>
    <dbReference type="NCBI Taxonomy" id="662880"/>
    <lineage>
        <taxon>Bacteria</taxon>
        <taxon>Thermotogati</taxon>
        <taxon>Deinococcota</taxon>
        <taxon>Deinococci</taxon>
        <taxon>Deinococcales</taxon>
        <taxon>Deinococcaceae</taxon>
        <taxon>Deinococcus</taxon>
    </lineage>
</organism>
<dbReference type="AlphaFoldDB" id="A0A7W8K2L5"/>
<dbReference type="SUPFAM" id="SSF48403">
    <property type="entry name" value="Ankyrin repeat"/>
    <property type="match status" value="1"/>
</dbReference>
<gene>
    <name evidence="1" type="ORF">HNQ08_005273</name>
</gene>
<dbReference type="InterPro" id="IPR002110">
    <property type="entry name" value="Ankyrin_rpt"/>
</dbReference>
<protein>
    <submittedName>
        <fullName evidence="1">Ankyrin repeat protein</fullName>
    </submittedName>
</protein>
<reference evidence="1 2" key="1">
    <citation type="submission" date="2020-08" db="EMBL/GenBank/DDBJ databases">
        <title>Genomic Encyclopedia of Type Strains, Phase IV (KMG-IV): sequencing the most valuable type-strain genomes for metagenomic binning, comparative biology and taxonomic classification.</title>
        <authorList>
            <person name="Goeker M."/>
        </authorList>
    </citation>
    <scope>NUCLEOTIDE SEQUENCE [LARGE SCALE GENOMIC DNA]</scope>
    <source>
        <strain evidence="1 2">DSM 27939</strain>
    </source>
</reference>
<keyword evidence="2" id="KW-1185">Reference proteome</keyword>
<dbReference type="EMBL" id="JACHFL010000028">
    <property type="protein sequence ID" value="MBB5366144.1"/>
    <property type="molecule type" value="Genomic_DNA"/>
</dbReference>
<comment type="caution">
    <text evidence="1">The sequence shown here is derived from an EMBL/GenBank/DDBJ whole genome shotgun (WGS) entry which is preliminary data.</text>
</comment>
<evidence type="ECO:0000313" key="1">
    <source>
        <dbReference type="EMBL" id="MBB5366144.1"/>
    </source>
</evidence>